<dbReference type="InterPro" id="IPR014044">
    <property type="entry name" value="CAP_dom"/>
</dbReference>
<proteinExistence type="predicted"/>
<dbReference type="InterPro" id="IPR035940">
    <property type="entry name" value="CAP_sf"/>
</dbReference>
<keyword evidence="2" id="KW-0732">Signal</keyword>
<dbReference type="eggNOG" id="ENOG502SQRA">
    <property type="taxonomic scope" value="Eukaryota"/>
</dbReference>
<keyword evidence="5" id="KW-1185">Reference proteome</keyword>
<protein>
    <submittedName>
        <fullName evidence="4">Predicted protein</fullName>
    </submittedName>
</protein>
<evidence type="ECO:0000313" key="5">
    <source>
        <dbReference type="Proteomes" id="UP000002668"/>
    </source>
</evidence>
<evidence type="ECO:0000256" key="2">
    <source>
        <dbReference type="SAM" id="SignalP"/>
    </source>
</evidence>
<reference evidence="5" key="1">
    <citation type="journal article" date="2011" name="Nat. Commun.">
        <title>Effector diversification within compartments of the Leptosphaeria maculans genome affected by Repeat-Induced Point mutations.</title>
        <authorList>
            <person name="Rouxel T."/>
            <person name="Grandaubert J."/>
            <person name="Hane J.K."/>
            <person name="Hoede C."/>
            <person name="van de Wouw A.P."/>
            <person name="Couloux A."/>
            <person name="Dominguez V."/>
            <person name="Anthouard V."/>
            <person name="Bally P."/>
            <person name="Bourras S."/>
            <person name="Cozijnsen A.J."/>
            <person name="Ciuffetti L.M."/>
            <person name="Degrave A."/>
            <person name="Dilmaghani A."/>
            <person name="Duret L."/>
            <person name="Fudal I."/>
            <person name="Goodwin S.B."/>
            <person name="Gout L."/>
            <person name="Glaser N."/>
            <person name="Linglin J."/>
            <person name="Kema G.H.J."/>
            <person name="Lapalu N."/>
            <person name="Lawrence C.B."/>
            <person name="May K."/>
            <person name="Meyer M."/>
            <person name="Ollivier B."/>
            <person name="Poulain J."/>
            <person name="Schoch C.L."/>
            <person name="Simon A."/>
            <person name="Spatafora J.W."/>
            <person name="Stachowiak A."/>
            <person name="Turgeon B.G."/>
            <person name="Tyler B.M."/>
            <person name="Vincent D."/>
            <person name="Weissenbach J."/>
            <person name="Amselem J."/>
            <person name="Quesneville H."/>
            <person name="Oliver R.P."/>
            <person name="Wincker P."/>
            <person name="Balesdent M.-H."/>
            <person name="Howlett B.J."/>
        </authorList>
    </citation>
    <scope>NUCLEOTIDE SEQUENCE [LARGE SCALE GENOMIC DNA]</scope>
    <source>
        <strain evidence="5">JN3 / isolate v23.1.3 / race Av1-4-5-6-7-8</strain>
    </source>
</reference>
<feature type="domain" description="SCP" evidence="3">
    <location>
        <begin position="114"/>
        <end position="223"/>
    </location>
</feature>
<name>E5A017_LEPMJ</name>
<gene>
    <name evidence="4" type="ORF">LEMA_P100080.1</name>
</gene>
<dbReference type="VEuPathDB" id="FungiDB:LEMA_P100080.1"/>
<dbReference type="InParanoid" id="E5A017"/>
<accession>E5A017</accession>
<dbReference type="GeneID" id="13283435"/>
<feature type="compositionally biased region" description="Pro residues" evidence="1">
    <location>
        <begin position="80"/>
        <end position="103"/>
    </location>
</feature>
<dbReference type="HOGENOM" id="CLU_064113_0_0_1"/>
<dbReference type="Proteomes" id="UP000002668">
    <property type="component" value="Genome"/>
</dbReference>
<feature type="compositionally biased region" description="Acidic residues" evidence="1">
    <location>
        <begin position="58"/>
        <end position="67"/>
    </location>
</feature>
<dbReference type="Pfam" id="PF00188">
    <property type="entry name" value="CAP"/>
    <property type="match status" value="1"/>
</dbReference>
<dbReference type="OMA" id="GGWLCEM"/>
<dbReference type="SUPFAM" id="SSF55797">
    <property type="entry name" value="PR-1-like"/>
    <property type="match status" value="1"/>
</dbReference>
<evidence type="ECO:0000313" key="4">
    <source>
        <dbReference type="EMBL" id="CBX96877.1"/>
    </source>
</evidence>
<sequence length="231" mass="25165">MRSTTVLSIAALAGAVVAAPWNYGSPANNVHVVVETVYHTVYVDEPASSPAPKPDYPEQPDEPDYDWEAPPAPVITDTPQPAPEPAPTPEPTPEPSPEPSPEPTPDDSSYQAIIKKWRQKMGLPELQHSALLEQNAIRTVLRSNGEMAHFLFEGSKGQVLAPGDENNFEKVFVGGWLCEMPQLFGLDGICQTMSDGWVYNGQVGHAKILTDPQYTTFGCGVHKKIWCCDVA</sequence>
<evidence type="ECO:0000256" key="1">
    <source>
        <dbReference type="SAM" id="MobiDB-lite"/>
    </source>
</evidence>
<evidence type="ECO:0000259" key="3">
    <source>
        <dbReference type="Pfam" id="PF00188"/>
    </source>
</evidence>
<dbReference type="OrthoDB" id="5350391at2759"/>
<feature type="region of interest" description="Disordered" evidence="1">
    <location>
        <begin position="45"/>
        <end position="108"/>
    </location>
</feature>
<feature type="chain" id="PRO_5003195005" evidence="2">
    <location>
        <begin position="19"/>
        <end position="231"/>
    </location>
</feature>
<feature type="signal peptide" evidence="2">
    <location>
        <begin position="1"/>
        <end position="18"/>
    </location>
</feature>
<dbReference type="AlphaFoldDB" id="E5A017"/>
<organism evidence="5">
    <name type="scientific">Leptosphaeria maculans (strain JN3 / isolate v23.1.3 / race Av1-4-5-6-7-8)</name>
    <name type="common">Blackleg fungus</name>
    <name type="synonym">Phoma lingam</name>
    <dbReference type="NCBI Taxonomy" id="985895"/>
    <lineage>
        <taxon>Eukaryota</taxon>
        <taxon>Fungi</taxon>
        <taxon>Dikarya</taxon>
        <taxon>Ascomycota</taxon>
        <taxon>Pezizomycotina</taxon>
        <taxon>Dothideomycetes</taxon>
        <taxon>Pleosporomycetidae</taxon>
        <taxon>Pleosporales</taxon>
        <taxon>Pleosporineae</taxon>
        <taxon>Leptosphaeriaceae</taxon>
        <taxon>Plenodomus</taxon>
        <taxon>Plenodomus lingam/Leptosphaeria maculans species complex</taxon>
    </lineage>
</organism>
<dbReference type="EMBL" id="FP929130">
    <property type="protein sequence ID" value="CBX96877.1"/>
    <property type="molecule type" value="Genomic_DNA"/>
</dbReference>